<dbReference type="SUPFAM" id="SSF56091">
    <property type="entry name" value="DNA ligase/mRNA capping enzyme, catalytic domain"/>
    <property type="match status" value="1"/>
</dbReference>
<dbReference type="RefSeq" id="WP_309907664.1">
    <property type="nucleotide sequence ID" value="NZ_JAVDRF010000022.1"/>
</dbReference>
<accession>A0ABU1NMQ7</accession>
<proteinExistence type="predicted"/>
<dbReference type="Gene3D" id="3.30.470.30">
    <property type="entry name" value="DNA ligase/mRNA capping enzyme"/>
    <property type="match status" value="1"/>
</dbReference>
<name>A0ABU1NMQ7_9BURK</name>
<dbReference type="Pfam" id="PF01068">
    <property type="entry name" value="DNA_ligase_A_M"/>
    <property type="match status" value="1"/>
</dbReference>
<feature type="domain" description="ATP-dependent DNA ligase family profile" evidence="1">
    <location>
        <begin position="18"/>
        <end position="98"/>
    </location>
</feature>
<dbReference type="EMBL" id="JAVDRF010000022">
    <property type="protein sequence ID" value="MDR6539733.1"/>
    <property type="molecule type" value="Genomic_DNA"/>
</dbReference>
<reference evidence="2 3" key="1">
    <citation type="submission" date="2023-07" db="EMBL/GenBank/DDBJ databases">
        <title>Sorghum-associated microbial communities from plants grown in Nebraska, USA.</title>
        <authorList>
            <person name="Schachtman D."/>
        </authorList>
    </citation>
    <scope>NUCLEOTIDE SEQUENCE [LARGE SCALE GENOMIC DNA]</scope>
    <source>
        <strain evidence="2 3">DS1781</strain>
    </source>
</reference>
<sequence>MRAADEGMPARILLPTSDLLVVRGVDITGWALTTRKAALDRLSKVPLPNLLKVGYFEEGARRLFDEAVVPLKLEGLVAKRLTSTYLPGVRSRDWVKVKRKGAVPAERFRREAK</sequence>
<protein>
    <submittedName>
        <fullName evidence="2">ATP-dependent DNA ligase</fullName>
    </submittedName>
</protein>
<keyword evidence="3" id="KW-1185">Reference proteome</keyword>
<dbReference type="Gene3D" id="3.30.1490.70">
    <property type="match status" value="1"/>
</dbReference>
<organism evidence="2 3">
    <name type="scientific">Variovorax soli</name>
    <dbReference type="NCBI Taxonomy" id="376815"/>
    <lineage>
        <taxon>Bacteria</taxon>
        <taxon>Pseudomonadati</taxon>
        <taxon>Pseudomonadota</taxon>
        <taxon>Betaproteobacteria</taxon>
        <taxon>Burkholderiales</taxon>
        <taxon>Comamonadaceae</taxon>
        <taxon>Variovorax</taxon>
    </lineage>
</organism>
<dbReference type="GO" id="GO:0016874">
    <property type="term" value="F:ligase activity"/>
    <property type="evidence" value="ECO:0007669"/>
    <property type="project" value="UniProtKB-KW"/>
</dbReference>
<dbReference type="InterPro" id="IPR012310">
    <property type="entry name" value="DNA_ligase_ATP-dep_cent"/>
</dbReference>
<evidence type="ECO:0000313" key="2">
    <source>
        <dbReference type="EMBL" id="MDR6539733.1"/>
    </source>
</evidence>
<gene>
    <name evidence="2" type="ORF">J2739_005535</name>
</gene>
<evidence type="ECO:0000259" key="1">
    <source>
        <dbReference type="Pfam" id="PF01068"/>
    </source>
</evidence>
<evidence type="ECO:0000313" key="3">
    <source>
        <dbReference type="Proteomes" id="UP001184230"/>
    </source>
</evidence>
<keyword evidence="2" id="KW-0436">Ligase</keyword>
<dbReference type="Proteomes" id="UP001184230">
    <property type="component" value="Unassembled WGS sequence"/>
</dbReference>
<comment type="caution">
    <text evidence="2">The sequence shown here is derived from an EMBL/GenBank/DDBJ whole genome shotgun (WGS) entry which is preliminary data.</text>
</comment>